<feature type="domain" description="YknX-like C-terminal permuted SH3-like" evidence="5">
    <location>
        <begin position="387"/>
        <end position="442"/>
    </location>
</feature>
<evidence type="ECO:0000256" key="2">
    <source>
        <dbReference type="SAM" id="Coils"/>
    </source>
</evidence>
<dbReference type="InterPro" id="IPR058625">
    <property type="entry name" value="MdtA-like_BSH"/>
</dbReference>
<dbReference type="PRINTS" id="PR01490">
    <property type="entry name" value="RTXTOXIND"/>
</dbReference>
<protein>
    <submittedName>
        <fullName evidence="7">HlyD family secretion protein</fullName>
    </submittedName>
</protein>
<feature type="region of interest" description="Disordered" evidence="3">
    <location>
        <begin position="347"/>
        <end position="385"/>
    </location>
</feature>
<dbReference type="Gene3D" id="2.40.30.170">
    <property type="match status" value="1"/>
</dbReference>
<dbReference type="AlphaFoldDB" id="A0A1G8XCG0"/>
<evidence type="ECO:0000256" key="1">
    <source>
        <dbReference type="ARBA" id="ARBA00009477"/>
    </source>
</evidence>
<feature type="coiled-coil region" evidence="2">
    <location>
        <begin position="120"/>
        <end position="185"/>
    </location>
</feature>
<evidence type="ECO:0000259" key="6">
    <source>
        <dbReference type="Pfam" id="PF26002"/>
    </source>
</evidence>
<feature type="region of interest" description="Disordered" evidence="3">
    <location>
        <begin position="433"/>
        <end position="461"/>
    </location>
</feature>
<dbReference type="PANTHER" id="PTHR30469:SF33">
    <property type="entry name" value="SLR1207 PROTEIN"/>
    <property type="match status" value="1"/>
</dbReference>
<comment type="similarity">
    <text evidence="1">Belongs to the membrane fusion protein (MFP) (TC 8.A.1) family.</text>
</comment>
<feature type="domain" description="Multidrug resistance protein MdtA-like barrel-sandwich hybrid" evidence="4">
    <location>
        <begin position="67"/>
        <end position="226"/>
    </location>
</feature>
<dbReference type="PANTHER" id="PTHR30469">
    <property type="entry name" value="MULTIDRUG RESISTANCE PROTEIN MDTA"/>
    <property type="match status" value="1"/>
</dbReference>
<dbReference type="RefSeq" id="WP_089678243.1">
    <property type="nucleotide sequence ID" value="NZ_FNFO01000001.1"/>
</dbReference>
<feature type="domain" description="AprE-like beta-barrel" evidence="6">
    <location>
        <begin position="245"/>
        <end position="337"/>
    </location>
</feature>
<evidence type="ECO:0000313" key="7">
    <source>
        <dbReference type="EMBL" id="SDJ88054.1"/>
    </source>
</evidence>
<reference evidence="7 8" key="1">
    <citation type="submission" date="2016-10" db="EMBL/GenBank/DDBJ databases">
        <authorList>
            <person name="de Groot N.N."/>
        </authorList>
    </citation>
    <scope>NUCLEOTIDE SEQUENCE [LARGE SCALE GENOMIC DNA]</scope>
    <source>
        <strain evidence="7 8">DSM 25186</strain>
    </source>
</reference>
<dbReference type="NCBIfam" id="TIGR01730">
    <property type="entry name" value="RND_mfp"/>
    <property type="match status" value="1"/>
</dbReference>
<dbReference type="Gene3D" id="2.40.420.20">
    <property type="match status" value="1"/>
</dbReference>
<gene>
    <name evidence="7" type="ORF">SAMN05421823_101324</name>
</gene>
<dbReference type="STRING" id="1075417.SAMN05421823_101324"/>
<evidence type="ECO:0000256" key="3">
    <source>
        <dbReference type="SAM" id="MobiDB-lite"/>
    </source>
</evidence>
<name>A0A1G8XCG0_9BACT</name>
<feature type="compositionally biased region" description="Polar residues" evidence="3">
    <location>
        <begin position="367"/>
        <end position="378"/>
    </location>
</feature>
<dbReference type="Gene3D" id="2.40.50.100">
    <property type="match status" value="1"/>
</dbReference>
<dbReference type="GO" id="GO:1990281">
    <property type="term" value="C:efflux pump complex"/>
    <property type="evidence" value="ECO:0007669"/>
    <property type="project" value="TreeGrafter"/>
</dbReference>
<evidence type="ECO:0000313" key="8">
    <source>
        <dbReference type="Proteomes" id="UP000198510"/>
    </source>
</evidence>
<dbReference type="InterPro" id="IPR058982">
    <property type="entry name" value="Beta-barrel_AprE"/>
</dbReference>
<evidence type="ECO:0000259" key="4">
    <source>
        <dbReference type="Pfam" id="PF25917"/>
    </source>
</evidence>
<evidence type="ECO:0000259" key="5">
    <source>
        <dbReference type="Pfam" id="PF25989"/>
    </source>
</evidence>
<accession>A0A1G8XCG0</accession>
<dbReference type="Gene3D" id="1.10.287.470">
    <property type="entry name" value="Helix hairpin bin"/>
    <property type="match status" value="1"/>
</dbReference>
<dbReference type="EMBL" id="FNFO01000001">
    <property type="protein sequence ID" value="SDJ88054.1"/>
    <property type="molecule type" value="Genomic_DNA"/>
</dbReference>
<dbReference type="Pfam" id="PF26002">
    <property type="entry name" value="Beta-barrel_AprE"/>
    <property type="match status" value="1"/>
</dbReference>
<dbReference type="OrthoDB" id="9809068at2"/>
<dbReference type="Proteomes" id="UP000198510">
    <property type="component" value="Unassembled WGS sequence"/>
</dbReference>
<dbReference type="InterPro" id="IPR058637">
    <property type="entry name" value="YknX-like_C"/>
</dbReference>
<dbReference type="GO" id="GO:0015562">
    <property type="term" value="F:efflux transmembrane transporter activity"/>
    <property type="evidence" value="ECO:0007669"/>
    <property type="project" value="TreeGrafter"/>
</dbReference>
<dbReference type="InterPro" id="IPR006143">
    <property type="entry name" value="RND_pump_MFP"/>
</dbReference>
<dbReference type="SUPFAM" id="SSF111369">
    <property type="entry name" value="HlyD-like secretion proteins"/>
    <property type="match status" value="1"/>
</dbReference>
<proteinExistence type="inferred from homology"/>
<dbReference type="Pfam" id="PF25917">
    <property type="entry name" value="BSH_RND"/>
    <property type="match status" value="1"/>
</dbReference>
<keyword evidence="8" id="KW-1185">Reference proteome</keyword>
<dbReference type="Pfam" id="PF25989">
    <property type="entry name" value="YknX_C"/>
    <property type="match status" value="1"/>
</dbReference>
<keyword evidence="2" id="KW-0175">Coiled coil</keyword>
<organism evidence="7 8">
    <name type="scientific">Catalinimonas alkaloidigena</name>
    <dbReference type="NCBI Taxonomy" id="1075417"/>
    <lineage>
        <taxon>Bacteria</taxon>
        <taxon>Pseudomonadati</taxon>
        <taxon>Bacteroidota</taxon>
        <taxon>Cytophagia</taxon>
        <taxon>Cytophagales</taxon>
        <taxon>Catalimonadaceae</taxon>
        <taxon>Catalinimonas</taxon>
    </lineage>
</organism>
<sequence>MAKKSSNRIFIILGVVLVVLVLFVVVAKRQGWVGEPNGEQVSTAPVKRVNITEMVSASGKVQPEVEVKISPDVSGEIVELLIKEGDSVKEGQLLLKIRPDNYVSLVDRAVANLNTNRANLSQATAAVAQSEARFAQAKANYERNKSLFEQKVISAADWEQIKTDYEVAQKEVESARQNAQAARYNVSSAQAGVDEAQENLRRTSILAPMSGTVSKLDVELGERVVGTSQMAGTEMLRIANLNNMEVAVDVNENDIIRVQVGDTARIDVDSYSYLDKEFKGIVTSIANTANEALTTDAVTEFEVKVRILNESYEDLAEGIKTVSPFRPGMTASVEIITDRRQDVLSVPLAAVTTRSPNDDKKPGENNEGPNASSNTQETRPGAEPIEVVFVVKDGKAERRPVKTGISDFDNIEILSGLQEGEVVVSGPFRTVSQKLKDGDDVRIEEKKEGSDASPDQVAARQ</sequence>
<feature type="compositionally biased region" description="Basic and acidic residues" evidence="3">
    <location>
        <begin position="434"/>
        <end position="450"/>
    </location>
</feature>